<sequence length="46" mass="4956">MTAEAIKLEGGKKRRDGLKVILMAGLSVQAWAFLMGVGIIVLNVTR</sequence>
<evidence type="ECO:0000313" key="3">
    <source>
        <dbReference type="Proteomes" id="UP000278756"/>
    </source>
</evidence>
<accession>A0A3G9G5C1</accession>
<protein>
    <submittedName>
        <fullName evidence="2">Uncharacterized protein</fullName>
    </submittedName>
</protein>
<organism evidence="2 3">
    <name type="scientific">Asticcacaulis excentricus</name>
    <dbReference type="NCBI Taxonomy" id="78587"/>
    <lineage>
        <taxon>Bacteria</taxon>
        <taxon>Pseudomonadati</taxon>
        <taxon>Pseudomonadota</taxon>
        <taxon>Alphaproteobacteria</taxon>
        <taxon>Caulobacterales</taxon>
        <taxon>Caulobacteraceae</taxon>
        <taxon>Asticcacaulis</taxon>
    </lineage>
</organism>
<evidence type="ECO:0000313" key="2">
    <source>
        <dbReference type="EMBL" id="BBF82542.1"/>
    </source>
</evidence>
<dbReference type="RefSeq" id="WP_013480909.1">
    <property type="nucleotide sequence ID" value="NZ_AP018828.1"/>
</dbReference>
<feature type="transmembrane region" description="Helical" evidence="1">
    <location>
        <begin position="20"/>
        <end position="42"/>
    </location>
</feature>
<evidence type="ECO:0000256" key="1">
    <source>
        <dbReference type="SAM" id="Phobius"/>
    </source>
</evidence>
<keyword evidence="1" id="KW-1133">Transmembrane helix</keyword>
<dbReference type="EMBL" id="AP018828">
    <property type="protein sequence ID" value="BBF82542.1"/>
    <property type="molecule type" value="Genomic_DNA"/>
</dbReference>
<name>A0A3G9G5C1_9CAUL</name>
<dbReference type="AlphaFoldDB" id="A0A3G9G5C1"/>
<keyword evidence="1" id="KW-0472">Membrane</keyword>
<dbReference type="Proteomes" id="UP000278756">
    <property type="component" value="Chromosome 2"/>
</dbReference>
<reference evidence="3" key="2">
    <citation type="journal article" date="2017" name="Plant Physiol. Biochem.">
        <title>Differential oxidative and antioxidative response of duckweed Lemna minor toward plant growth promoting/inhibiting bacteria.</title>
        <authorList>
            <person name="Ishizawa H."/>
            <person name="Kuroda M."/>
            <person name="Morikawa M."/>
            <person name="Ike M."/>
        </authorList>
    </citation>
    <scope>NUCLEOTIDE SEQUENCE [LARGE SCALE GENOMIC DNA]</scope>
    <source>
        <strain evidence="3">M6</strain>
    </source>
</reference>
<reference evidence="3" key="1">
    <citation type="journal article" date="2017" name="Biotechnol. Biofuels">
        <title>Evaluation of environmental bacterial communities as a factor affecting the growth of duckweed Lemna minor.</title>
        <authorList>
            <person name="Ishizawa H."/>
            <person name="Kuroda M."/>
            <person name="Morikawa M."/>
            <person name="Ike M."/>
        </authorList>
    </citation>
    <scope>NUCLEOTIDE SEQUENCE [LARGE SCALE GENOMIC DNA]</scope>
    <source>
        <strain evidence="3">M6</strain>
    </source>
</reference>
<keyword evidence="1" id="KW-0812">Transmembrane</keyword>
<gene>
    <name evidence="2" type="ORF">EM6_3183</name>
</gene>
<proteinExistence type="predicted"/>